<comment type="caution">
    <text evidence="2">The sequence shown here is derived from an EMBL/GenBank/DDBJ whole genome shotgun (WGS) entry which is preliminary data.</text>
</comment>
<organism evidence="2 3">
    <name type="scientific">Streptomonospora nanhaiensis</name>
    <dbReference type="NCBI Taxonomy" id="1323731"/>
    <lineage>
        <taxon>Bacteria</taxon>
        <taxon>Bacillati</taxon>
        <taxon>Actinomycetota</taxon>
        <taxon>Actinomycetes</taxon>
        <taxon>Streptosporangiales</taxon>
        <taxon>Nocardiopsidaceae</taxon>
        <taxon>Streptomonospora</taxon>
    </lineage>
</organism>
<sequence length="156" mass="16063">MFEKRSEQTNETAASPRTRGRMALGAAVILSAVPALAAAVDQQSMRSLEAYAAAMYGAHGVPVDTGLLYLVVYAVAGTLAILWLVAAVTSWVSRGGAIGAGAFMVVANLATALAMLFVTEYGSPVFPAQWGLLVALPALAGAVAVGLLVRSARRRS</sequence>
<reference evidence="2 3" key="1">
    <citation type="submission" date="2020-07" db="EMBL/GenBank/DDBJ databases">
        <title>Sequencing the genomes of 1000 actinobacteria strains.</title>
        <authorList>
            <person name="Klenk H.-P."/>
        </authorList>
    </citation>
    <scope>NUCLEOTIDE SEQUENCE [LARGE SCALE GENOMIC DNA]</scope>
    <source>
        <strain evidence="2 3">DSM 45927</strain>
    </source>
</reference>
<evidence type="ECO:0000313" key="2">
    <source>
        <dbReference type="EMBL" id="NYI97814.1"/>
    </source>
</evidence>
<keyword evidence="1" id="KW-0472">Membrane</keyword>
<feature type="transmembrane region" description="Helical" evidence="1">
    <location>
        <begin position="66"/>
        <end position="85"/>
    </location>
</feature>
<feature type="transmembrane region" description="Helical" evidence="1">
    <location>
        <begin position="97"/>
        <end position="118"/>
    </location>
</feature>
<evidence type="ECO:0000313" key="3">
    <source>
        <dbReference type="Proteomes" id="UP000575985"/>
    </source>
</evidence>
<dbReference type="AlphaFoldDB" id="A0A853BSF4"/>
<keyword evidence="3" id="KW-1185">Reference proteome</keyword>
<dbReference type="EMBL" id="JACCFO010000001">
    <property type="protein sequence ID" value="NYI97814.1"/>
    <property type="molecule type" value="Genomic_DNA"/>
</dbReference>
<name>A0A853BSF4_9ACTN</name>
<proteinExistence type="predicted"/>
<feature type="transmembrane region" description="Helical" evidence="1">
    <location>
        <begin position="130"/>
        <end position="149"/>
    </location>
</feature>
<protein>
    <recommendedName>
        <fullName evidence="4">Integral membrane protein</fullName>
    </recommendedName>
</protein>
<dbReference type="RefSeq" id="WP_179769087.1">
    <property type="nucleotide sequence ID" value="NZ_JACCFO010000001.1"/>
</dbReference>
<evidence type="ECO:0000256" key="1">
    <source>
        <dbReference type="SAM" id="Phobius"/>
    </source>
</evidence>
<gene>
    <name evidence="2" type="ORF">HNR12_004091</name>
</gene>
<keyword evidence="1" id="KW-0812">Transmembrane</keyword>
<evidence type="ECO:0008006" key="4">
    <source>
        <dbReference type="Google" id="ProtNLM"/>
    </source>
</evidence>
<keyword evidence="1" id="KW-1133">Transmembrane helix</keyword>
<dbReference type="Proteomes" id="UP000575985">
    <property type="component" value="Unassembled WGS sequence"/>
</dbReference>
<accession>A0A853BSF4</accession>